<dbReference type="InterPro" id="IPR001853">
    <property type="entry name" value="DSBA-like_thioredoxin_dom"/>
</dbReference>
<organism evidence="2 3">
    <name type="scientific">Collimonas rhizosphaerae</name>
    <dbReference type="NCBI Taxonomy" id="3126357"/>
    <lineage>
        <taxon>Bacteria</taxon>
        <taxon>Pseudomonadati</taxon>
        <taxon>Pseudomonadota</taxon>
        <taxon>Betaproteobacteria</taxon>
        <taxon>Burkholderiales</taxon>
        <taxon>Oxalobacteraceae</taxon>
        <taxon>Collimonas</taxon>
    </lineage>
</organism>
<dbReference type="Pfam" id="PF01323">
    <property type="entry name" value="DSBA"/>
    <property type="match status" value="1"/>
</dbReference>
<accession>A0ABU9Q2Q6</accession>
<dbReference type="CDD" id="cd03025">
    <property type="entry name" value="DsbA_FrnE_like"/>
    <property type="match status" value="1"/>
</dbReference>
<sequence length="220" mass="23233">MESTDAAAPAAQGTVLHYIYDPLCGWCYGAAPLLQAAREIEGLHIVLHGGGMMTGSNRRQVSPQLRNYVMQHDQRIAAMTGQPFGDDYFNGLLLDTTAIFDSAPPITAILAAEAVAGRGLAMLARIQAAHYVRGLRVADAAVLHTLAMEAGLDPALFDSKFAELGGAATQAHIAASRSLLARVGGQGFPTFALQRETQIEVLDAGRFFGQAQAWKAALGA</sequence>
<evidence type="ECO:0000313" key="3">
    <source>
        <dbReference type="Proteomes" id="UP001495910"/>
    </source>
</evidence>
<comment type="caution">
    <text evidence="2">The sequence shown here is derived from an EMBL/GenBank/DDBJ whole genome shotgun (WGS) entry which is preliminary data.</text>
</comment>
<evidence type="ECO:0000313" key="2">
    <source>
        <dbReference type="EMBL" id="MEM4990558.1"/>
    </source>
</evidence>
<dbReference type="Proteomes" id="UP001495910">
    <property type="component" value="Unassembled WGS sequence"/>
</dbReference>
<dbReference type="EMBL" id="JBANDC010000026">
    <property type="protein sequence ID" value="MEM4990558.1"/>
    <property type="molecule type" value="Genomic_DNA"/>
</dbReference>
<protein>
    <submittedName>
        <fullName evidence="2">DsbA family protein</fullName>
    </submittedName>
</protein>
<name>A0ABU9Q2Q6_9BURK</name>
<proteinExistence type="predicted"/>
<feature type="domain" description="DSBA-like thioredoxin" evidence="1">
    <location>
        <begin position="20"/>
        <end position="203"/>
    </location>
</feature>
<reference evidence="2 3" key="1">
    <citation type="submission" date="2024-02" db="EMBL/GenBank/DDBJ databases">
        <title>Draft genome sequence of Collimonas sp. strain H4R21, an effective mineral-weathering bacterial strain isolated from the beech rhizosphere.</title>
        <authorList>
            <person name="Morin E."/>
            <person name="Uroz S."/>
            <person name="Leveau J.H.J."/>
            <person name="Kumar R."/>
            <person name="Rey M.W."/>
            <person name="Pham J."/>
        </authorList>
    </citation>
    <scope>NUCLEOTIDE SEQUENCE [LARGE SCALE GENOMIC DNA]</scope>
    <source>
        <strain evidence="2 3">H4R21</strain>
    </source>
</reference>
<gene>
    <name evidence="2" type="ORF">V8G57_24435</name>
</gene>
<dbReference type="SUPFAM" id="SSF52833">
    <property type="entry name" value="Thioredoxin-like"/>
    <property type="match status" value="1"/>
</dbReference>
<keyword evidence="3" id="KW-1185">Reference proteome</keyword>
<dbReference type="Gene3D" id="3.40.30.10">
    <property type="entry name" value="Glutaredoxin"/>
    <property type="match status" value="1"/>
</dbReference>
<evidence type="ECO:0000259" key="1">
    <source>
        <dbReference type="Pfam" id="PF01323"/>
    </source>
</evidence>
<dbReference type="RefSeq" id="WP_342831591.1">
    <property type="nucleotide sequence ID" value="NZ_JBANDC010000026.1"/>
</dbReference>
<dbReference type="InterPro" id="IPR036249">
    <property type="entry name" value="Thioredoxin-like_sf"/>
</dbReference>